<gene>
    <name evidence="1" type="ORF">ALEPTO_LOCUS6037</name>
</gene>
<dbReference type="Proteomes" id="UP000789508">
    <property type="component" value="Unassembled WGS sequence"/>
</dbReference>
<dbReference type="OrthoDB" id="10376923at2759"/>
<organism evidence="1 2">
    <name type="scientific">Ambispora leptoticha</name>
    <dbReference type="NCBI Taxonomy" id="144679"/>
    <lineage>
        <taxon>Eukaryota</taxon>
        <taxon>Fungi</taxon>
        <taxon>Fungi incertae sedis</taxon>
        <taxon>Mucoromycota</taxon>
        <taxon>Glomeromycotina</taxon>
        <taxon>Glomeromycetes</taxon>
        <taxon>Archaeosporales</taxon>
        <taxon>Ambisporaceae</taxon>
        <taxon>Ambispora</taxon>
    </lineage>
</organism>
<reference evidence="1" key="1">
    <citation type="submission" date="2021-06" db="EMBL/GenBank/DDBJ databases">
        <authorList>
            <person name="Kallberg Y."/>
            <person name="Tangrot J."/>
            <person name="Rosling A."/>
        </authorList>
    </citation>
    <scope>NUCLEOTIDE SEQUENCE</scope>
    <source>
        <strain evidence="1">FL130A</strain>
    </source>
</reference>
<evidence type="ECO:0000313" key="2">
    <source>
        <dbReference type="Proteomes" id="UP000789508"/>
    </source>
</evidence>
<evidence type="ECO:0000313" key="1">
    <source>
        <dbReference type="EMBL" id="CAG8554380.1"/>
    </source>
</evidence>
<comment type="caution">
    <text evidence="1">The sequence shown here is derived from an EMBL/GenBank/DDBJ whole genome shotgun (WGS) entry which is preliminary data.</text>
</comment>
<sequence>MKETDSLCEIGEKLPHVPIGYTPRRTIPGPRLFDRISGDMEGYQPEDLKMATRDKESICPFIPIEDSEVNELYIDPNEFSFLNVETKSGYFTHREVRIYQYVVNSNNDNINVTNIQIELRLNKSGPEPVGYEFTSIGNTKNLNLKIRPWTMEFWKKDFWKPNPCGRARIDIHIPVFQQNNDIKNSTITGTENRIPSFYFDECNVNVIPPTWNYNLNDANAYLASSINITTKNGDIQLWDPMVESALLKTLENGNIKGYVRKISDYLVVNATYGDISVNINEVPKNDGNNSSSSIELFSNTGDIVAYLNNSFIGAFNLTAGLGDVVFVNSTQSSIILSGPNVSAAVL</sequence>
<proteinExistence type="predicted"/>
<accession>A0A9N9B5S6</accession>
<keyword evidence="2" id="KW-1185">Reference proteome</keyword>
<dbReference type="EMBL" id="CAJVPS010001915">
    <property type="protein sequence ID" value="CAG8554380.1"/>
    <property type="molecule type" value="Genomic_DNA"/>
</dbReference>
<protein>
    <submittedName>
        <fullName evidence="1">7384_t:CDS:1</fullName>
    </submittedName>
</protein>
<dbReference type="AlphaFoldDB" id="A0A9N9B5S6"/>
<name>A0A9N9B5S6_9GLOM</name>